<evidence type="ECO:0000256" key="1">
    <source>
        <dbReference type="SAM" id="Phobius"/>
    </source>
</evidence>
<dbReference type="GeneID" id="82205741"/>
<name>A0A1V1I267_9FIRM</name>
<gene>
    <name evidence="2" type="ORF">CRIB_1709</name>
</gene>
<dbReference type="AlphaFoldDB" id="A0A1V1I267"/>
<sequence length="106" mass="11858">MNSNLFNLLLTILTLVITVGGGFLVNYLNQKLGSQKLQDYYNLAKQIVMAIEQLNPDLAGKDKKELAMSKLLELTNNKISSEQADTLIESAVYEVKKLLQNNNLTK</sequence>
<reference evidence="2 3" key="1">
    <citation type="submission" date="2014-04" db="EMBL/GenBank/DDBJ databases">
        <authorList>
            <person name="Hornung B.V."/>
        </authorList>
    </citation>
    <scope>NUCLEOTIDE SEQUENCE [LARGE SCALE GENOMIC DNA]</scope>
    <source>
        <strain evidence="2 3">CRIB</strain>
    </source>
</reference>
<feature type="transmembrane region" description="Helical" evidence="1">
    <location>
        <begin position="6"/>
        <end position="28"/>
    </location>
</feature>
<dbReference type="InterPro" id="IPR010026">
    <property type="entry name" value="Phage_holin_LL-H"/>
</dbReference>
<dbReference type="EMBL" id="LN555523">
    <property type="protein sequence ID" value="CED94316.1"/>
    <property type="molecule type" value="Genomic_DNA"/>
</dbReference>
<dbReference type="KEGG" id="ril:CRIB_1709"/>
<proteinExistence type="predicted"/>
<organism evidence="2 3">
    <name type="scientific">Romboutsia ilealis</name>
    <dbReference type="NCBI Taxonomy" id="1115758"/>
    <lineage>
        <taxon>Bacteria</taxon>
        <taxon>Bacillati</taxon>
        <taxon>Bacillota</taxon>
        <taxon>Clostridia</taxon>
        <taxon>Peptostreptococcales</taxon>
        <taxon>Peptostreptococcaceae</taxon>
        <taxon>Romboutsia</taxon>
    </lineage>
</organism>
<dbReference type="Pfam" id="PF09682">
    <property type="entry name" value="Phage_holin_6_1"/>
    <property type="match status" value="1"/>
</dbReference>
<accession>A0A1V1I267</accession>
<evidence type="ECO:0000313" key="3">
    <source>
        <dbReference type="Proteomes" id="UP000245622"/>
    </source>
</evidence>
<keyword evidence="1" id="KW-1133">Transmembrane helix</keyword>
<keyword evidence="3" id="KW-1185">Reference proteome</keyword>
<keyword evidence="1" id="KW-0472">Membrane</keyword>
<dbReference type="NCBIfam" id="TIGR01673">
    <property type="entry name" value="holin_LLH"/>
    <property type="match status" value="1"/>
</dbReference>
<evidence type="ECO:0000313" key="2">
    <source>
        <dbReference type="EMBL" id="CED94316.1"/>
    </source>
</evidence>
<dbReference type="RefSeq" id="WP_180701848.1">
    <property type="nucleotide sequence ID" value="NZ_LN555523.1"/>
</dbReference>
<dbReference type="Proteomes" id="UP000245622">
    <property type="component" value="Chromosome 1"/>
</dbReference>
<keyword evidence="1" id="KW-0812">Transmembrane</keyword>
<protein>
    <submittedName>
        <fullName evidence="2">Phage holin protein (Holin_LLH)</fullName>
    </submittedName>
</protein>